<accession>A0A318HBN8</accession>
<comment type="caution">
    <text evidence="3">The sequence shown here is derived from an EMBL/GenBank/DDBJ whole genome shotgun (WGS) entry which is preliminary data.</text>
</comment>
<feature type="domain" description="DUF732" evidence="2">
    <location>
        <begin position="37"/>
        <end position="107"/>
    </location>
</feature>
<dbReference type="RefSeq" id="WP_110318183.1">
    <property type="nucleotide sequence ID" value="NZ_QJJU01000016.1"/>
</dbReference>
<keyword evidence="4" id="KW-1185">Reference proteome</keyword>
<evidence type="ECO:0000313" key="3">
    <source>
        <dbReference type="EMBL" id="PXX05721.1"/>
    </source>
</evidence>
<feature type="chain" id="PRO_5039421638" evidence="1">
    <location>
        <begin position="24"/>
        <end position="111"/>
    </location>
</feature>
<dbReference type="OrthoDB" id="4629665at2"/>
<reference evidence="3 4" key="2">
    <citation type="submission" date="2018-06" db="EMBL/GenBank/DDBJ databases">
        <title>Sequencing of bacterial isolates from soil warming experiment in Harvard Forest, Massachusetts, USA.</title>
        <authorList>
            <person name="Deangelis K.PhD."/>
        </authorList>
    </citation>
    <scope>NUCLEOTIDE SEQUENCE [LARGE SCALE GENOMIC DNA]</scope>
    <source>
        <strain evidence="3 4">GAS496</strain>
    </source>
</reference>
<evidence type="ECO:0000313" key="4">
    <source>
        <dbReference type="Proteomes" id="UP000247781"/>
    </source>
</evidence>
<gene>
    <name evidence="3" type="ORF">C8E89_11631</name>
</gene>
<evidence type="ECO:0000256" key="1">
    <source>
        <dbReference type="SAM" id="SignalP"/>
    </source>
</evidence>
<dbReference type="InterPro" id="IPR007969">
    <property type="entry name" value="DUF732"/>
</dbReference>
<organism evidence="3 4">
    <name type="scientific">Mycolicibacterium moriokaense</name>
    <dbReference type="NCBI Taxonomy" id="39691"/>
    <lineage>
        <taxon>Bacteria</taxon>
        <taxon>Bacillati</taxon>
        <taxon>Actinomycetota</taxon>
        <taxon>Actinomycetes</taxon>
        <taxon>Mycobacteriales</taxon>
        <taxon>Mycobacteriaceae</taxon>
        <taxon>Mycolicibacterium</taxon>
    </lineage>
</organism>
<dbReference type="Pfam" id="PF05305">
    <property type="entry name" value="DUF732"/>
    <property type="match status" value="1"/>
</dbReference>
<evidence type="ECO:0000259" key="2">
    <source>
        <dbReference type="Pfam" id="PF05305"/>
    </source>
</evidence>
<name>A0A318HBN8_9MYCO</name>
<dbReference type="EMBL" id="QJJU01000016">
    <property type="protein sequence ID" value="PXX05721.1"/>
    <property type="molecule type" value="Genomic_DNA"/>
</dbReference>
<dbReference type="Proteomes" id="UP000247781">
    <property type="component" value="Unassembled WGS sequence"/>
</dbReference>
<dbReference type="AlphaFoldDB" id="A0A318HBN8"/>
<keyword evidence="1" id="KW-0732">Signal</keyword>
<proteinExistence type="predicted"/>
<reference evidence="4" key="1">
    <citation type="submission" date="2018-05" db="EMBL/GenBank/DDBJ databases">
        <authorList>
            <person name="Deangelis K."/>
            <person name="Huntemann M."/>
            <person name="Clum A."/>
            <person name="Pillay M."/>
            <person name="Palaniappan K."/>
            <person name="Varghese N."/>
            <person name="Mikhailova N."/>
            <person name="Stamatis D."/>
            <person name="Reddy T."/>
            <person name="Daum C."/>
            <person name="Shapiro N."/>
            <person name="Ivanova N."/>
            <person name="Kyrpides N."/>
            <person name="Woyke T."/>
        </authorList>
    </citation>
    <scope>NUCLEOTIDE SEQUENCE [LARGE SCALE GENOMIC DNA]</scope>
    <source>
        <strain evidence="4">GAS496</strain>
    </source>
</reference>
<sequence>MNATVVRRAVSATIAALFLGASAAVAIAPAHADAAGDDAFIAYLDKKAFPYDNRTTIIRMAKQFCLDQTRQGNPNWLATYYLQKNHKWTNSEVQTFIQGAVPVYCPQVWGG</sequence>
<protein>
    <submittedName>
        <fullName evidence="3">Uncharacterized protein DUF732</fullName>
    </submittedName>
</protein>
<feature type="signal peptide" evidence="1">
    <location>
        <begin position="1"/>
        <end position="23"/>
    </location>
</feature>